<dbReference type="Gene3D" id="3.20.20.100">
    <property type="entry name" value="NADP-dependent oxidoreductase domain"/>
    <property type="match status" value="1"/>
</dbReference>
<comment type="caution">
    <text evidence="1">The sequence shown here is derived from an EMBL/GenBank/DDBJ whole genome shotgun (WGS) entry which is preliminary data.</text>
</comment>
<gene>
    <name evidence="1" type="ORF">J2S48_001259</name>
</gene>
<reference evidence="1 2" key="1">
    <citation type="submission" date="2023-07" db="EMBL/GenBank/DDBJ databases">
        <title>Sequencing the genomes of 1000 actinobacteria strains.</title>
        <authorList>
            <person name="Klenk H.-P."/>
        </authorList>
    </citation>
    <scope>NUCLEOTIDE SEQUENCE [LARGE SCALE GENOMIC DNA]</scope>
    <source>
        <strain evidence="1 2">DSM 45554</strain>
    </source>
</reference>
<evidence type="ECO:0000313" key="2">
    <source>
        <dbReference type="Proteomes" id="UP001183585"/>
    </source>
</evidence>
<keyword evidence="2" id="KW-1185">Reference proteome</keyword>
<evidence type="ECO:0000313" key="1">
    <source>
        <dbReference type="EMBL" id="MDR7381744.1"/>
    </source>
</evidence>
<sequence length="71" mass="7905">MISTITTARMSGVTLNDGRDIPRICFGAYLVPPTETERLVGAALGAGYRHIDTARYYRNDAKVPTRRVQYS</sequence>
<protein>
    <submittedName>
        <fullName evidence="1">Diketogulonate reductase-like aldo/keto reductase</fullName>
    </submittedName>
</protein>
<dbReference type="EMBL" id="JAVDYE010000001">
    <property type="protein sequence ID" value="MDR7381744.1"/>
    <property type="molecule type" value="Genomic_DNA"/>
</dbReference>
<dbReference type="RefSeq" id="WP_274995494.1">
    <property type="nucleotide sequence ID" value="NZ_JAJQQP010000010.1"/>
</dbReference>
<dbReference type="SUPFAM" id="SSF51430">
    <property type="entry name" value="NAD(P)-linked oxidoreductase"/>
    <property type="match status" value="1"/>
</dbReference>
<dbReference type="Proteomes" id="UP001183585">
    <property type="component" value="Unassembled WGS sequence"/>
</dbReference>
<accession>A0ABU2CK95</accession>
<dbReference type="InterPro" id="IPR036812">
    <property type="entry name" value="NAD(P)_OxRdtase_dom_sf"/>
</dbReference>
<name>A0ABU2CK95_9MICO</name>
<proteinExistence type="predicted"/>
<organism evidence="1 2">
    <name type="scientific">Promicromonospora iranensis</name>
    <dbReference type="NCBI Taxonomy" id="1105144"/>
    <lineage>
        <taxon>Bacteria</taxon>
        <taxon>Bacillati</taxon>
        <taxon>Actinomycetota</taxon>
        <taxon>Actinomycetes</taxon>
        <taxon>Micrococcales</taxon>
        <taxon>Promicromonosporaceae</taxon>
        <taxon>Promicromonospora</taxon>
    </lineage>
</organism>